<name>A0A0F9EQF8_9ZZZZ</name>
<sequence length="78" mass="8972">MPKKVTRFNVLFTEAQHQKLVRLADHLEISRGALIRMQIQALHRMLFENTPLCVDGQRCLVAHLHDKSPAQIEQESKG</sequence>
<evidence type="ECO:0008006" key="2">
    <source>
        <dbReference type="Google" id="ProtNLM"/>
    </source>
</evidence>
<accession>A0A0F9EQF8</accession>
<proteinExistence type="predicted"/>
<dbReference type="AlphaFoldDB" id="A0A0F9EQF8"/>
<gene>
    <name evidence="1" type="ORF">LCGC14_2338500</name>
</gene>
<protein>
    <recommendedName>
        <fullName evidence="2">Ribbon-helix-helix protein CopG domain-containing protein</fullName>
    </recommendedName>
</protein>
<evidence type="ECO:0000313" key="1">
    <source>
        <dbReference type="EMBL" id="KKL47140.1"/>
    </source>
</evidence>
<comment type="caution">
    <text evidence="1">The sequence shown here is derived from an EMBL/GenBank/DDBJ whole genome shotgun (WGS) entry which is preliminary data.</text>
</comment>
<organism evidence="1">
    <name type="scientific">marine sediment metagenome</name>
    <dbReference type="NCBI Taxonomy" id="412755"/>
    <lineage>
        <taxon>unclassified sequences</taxon>
        <taxon>metagenomes</taxon>
        <taxon>ecological metagenomes</taxon>
    </lineage>
</organism>
<dbReference type="EMBL" id="LAZR01033776">
    <property type="protein sequence ID" value="KKL47140.1"/>
    <property type="molecule type" value="Genomic_DNA"/>
</dbReference>
<reference evidence="1" key="1">
    <citation type="journal article" date="2015" name="Nature">
        <title>Complex archaea that bridge the gap between prokaryotes and eukaryotes.</title>
        <authorList>
            <person name="Spang A."/>
            <person name="Saw J.H."/>
            <person name="Jorgensen S.L."/>
            <person name="Zaremba-Niedzwiedzka K."/>
            <person name="Martijn J."/>
            <person name="Lind A.E."/>
            <person name="van Eijk R."/>
            <person name="Schleper C."/>
            <person name="Guy L."/>
            <person name="Ettema T.J."/>
        </authorList>
    </citation>
    <scope>NUCLEOTIDE SEQUENCE</scope>
</reference>